<dbReference type="EMBL" id="CP001087">
    <property type="protein sequence ID" value="ACN16765.1"/>
    <property type="molecule type" value="Genomic_DNA"/>
</dbReference>
<reference evidence="2 3" key="1">
    <citation type="journal article" date="2009" name="Environ. Microbiol.">
        <title>Genome sequence of Desulfobacterium autotrophicum HRM2, a marine sulfate reducer oxidizing organic carbon completely to carbon dioxide.</title>
        <authorList>
            <person name="Strittmatter A.W."/>
            <person name="Liesegang H."/>
            <person name="Rabus R."/>
            <person name="Decker I."/>
            <person name="Amann J."/>
            <person name="Andres S."/>
            <person name="Henne A."/>
            <person name="Fricke W.F."/>
            <person name="Martinez-Arias R."/>
            <person name="Bartels D."/>
            <person name="Goesmann A."/>
            <person name="Krause L."/>
            <person name="Puehler A."/>
            <person name="Klenk H.P."/>
            <person name="Richter M."/>
            <person name="Schuler M."/>
            <person name="Gloeckner F.O."/>
            <person name="Meyerdierks A."/>
            <person name="Gottschalk G."/>
            <person name="Amann R."/>
        </authorList>
    </citation>
    <scope>NUCLEOTIDE SEQUENCE [LARGE SCALE GENOMIC DNA]</scope>
    <source>
        <strain evidence="3">ATCC 43914 / DSM 3382 / HRM2</strain>
    </source>
</reference>
<feature type="region of interest" description="Disordered" evidence="1">
    <location>
        <begin position="22"/>
        <end position="98"/>
    </location>
</feature>
<keyword evidence="3" id="KW-1185">Reference proteome</keyword>
<protein>
    <submittedName>
        <fullName evidence="2">Uncharacterized protein</fullName>
    </submittedName>
</protein>
<dbReference type="eggNOG" id="ENOG5033637">
    <property type="taxonomic scope" value="Bacteria"/>
</dbReference>
<dbReference type="Proteomes" id="UP000000442">
    <property type="component" value="Chromosome"/>
</dbReference>
<dbReference type="AlphaFoldDB" id="C0QA47"/>
<organism evidence="2 3">
    <name type="scientific">Desulforapulum autotrophicum (strain ATCC 43914 / DSM 3382 / VKM B-1955 / HRM2)</name>
    <name type="common">Desulfobacterium autotrophicum</name>
    <dbReference type="NCBI Taxonomy" id="177437"/>
    <lineage>
        <taxon>Bacteria</taxon>
        <taxon>Pseudomonadati</taxon>
        <taxon>Thermodesulfobacteriota</taxon>
        <taxon>Desulfobacteria</taxon>
        <taxon>Desulfobacterales</taxon>
        <taxon>Desulfobacteraceae</taxon>
        <taxon>Desulforapulum</taxon>
    </lineage>
</organism>
<sequence>MTTIPGHNVVVQQSGVLHEATHHVRPNNPDPEQLAAQQAAKEIVERSTVPESNSSPEVASDREKKKKDKGSADKARAKRQTKGEQPPDMTGNLLDTIA</sequence>
<evidence type="ECO:0000313" key="3">
    <source>
        <dbReference type="Proteomes" id="UP000000442"/>
    </source>
</evidence>
<proteinExistence type="predicted"/>
<dbReference type="RefSeq" id="WP_015905511.1">
    <property type="nucleotide sequence ID" value="NC_012108.1"/>
</dbReference>
<accession>C0QA47</accession>
<dbReference type="KEGG" id="dat:HRM2_37070"/>
<name>C0QA47_DESAH</name>
<dbReference type="HOGENOM" id="CLU_2301314_0_0_7"/>
<evidence type="ECO:0000256" key="1">
    <source>
        <dbReference type="SAM" id="MobiDB-lite"/>
    </source>
</evidence>
<dbReference type="STRING" id="177437.HRM2_37070"/>
<evidence type="ECO:0000313" key="2">
    <source>
        <dbReference type="EMBL" id="ACN16765.1"/>
    </source>
</evidence>
<feature type="compositionally biased region" description="Basic and acidic residues" evidence="1">
    <location>
        <begin position="59"/>
        <end position="75"/>
    </location>
</feature>
<dbReference type="OrthoDB" id="5423040at2"/>
<gene>
    <name evidence="2" type="ordered locus">HRM2_37070</name>
</gene>